<dbReference type="PROSITE" id="PS50297">
    <property type="entry name" value="ANK_REP_REGION"/>
    <property type="match status" value="9"/>
</dbReference>
<sequence length="1046" mass="116861">MYDVVPKIVKPATASTKGSYAELFSQKAVDVFVSHWWGHEFKEFVMALEHAAQEMVRSKLFDRDPESLVFWICSFANAQWTVNLGQSLETSPFERALASRSCKAVVMVMDEEAMPLTRIWCIYEVLRTSVLELPFYVATKDGVLLGQNVHASPALAKTLLTLADKLLKLQPTEALASNEEDRLAIVDAVADSVGVPQFALAVQSSLFGVLRQAGYALFSRNWSLNFRLLQVHRAASREVYWLKEGKQFRSRSHRDKPPEKRSGFHRAAQEGNRETLKKLLQEDEEKWKSIEELKKQIKELAFGDWESGKYRRRLELEQQQEVLMNQIHARSDELGQQALHLAARYSNPETIQFLAGLPKPGLHERDFLGRLPLHRAAESGDGELLAALAAFHKPEEILQELDKKQQSTLDLAVLSGSVEALHALNINASSVPERQKRARTPLHLAAQWNHTDVLECLASLGFAVDAEDADLTRPVHLAARFGHRATVAALLGLHADITATTSFGRSALHWAALNGHTEVAEDLLAFRCPLDVRDRAGWTPLHWTLRRCHASCSRSLLEGAADVELVDLKNQRSMLHTAACFNVEPELIEELEAFLTHTATDVSGKTPLHLSAQWGSLGVAEKLLDLKSDLEVRCSHQRTPLYLSARRGNASVSDLLLRRRAELHAADANGVTPLFAAARHGHFKVVLVLVSHQADLTSTEKDGMTAMHWAAKHGNSEAIRELVASVPTNPFALVEATTRFGRSPLHVACIAGKDDAVRVLLDLRSDPAQRQKDGWMPIHLAARFGHEKVIKAMIEAGCDPNVAGVYGKTAAHCLVQREKLHLGFNELPLDVLEADHGGRNVWHLAAALGHTRYFNLYVLARKNSQGCKYMKVLFSLDAKGRTPLHLAAEKGQHLVVKQILSIFLDEEGHFEPRWDLKETYYRRKEEAALEDLLHDEQPPAPPLMADHRGRLPIHLAAEGGFAQVTGMLAKFMLAKQGCTVEQLEVPDLDGFSPLQLALRKKHWEAARRLATWIGREVPELRQVDVQMARRTPLGTKVRVKEDITHP</sequence>
<proteinExistence type="predicted"/>
<name>A0ABP0NUU1_9DINO</name>
<feature type="repeat" description="ANK" evidence="3">
    <location>
        <begin position="503"/>
        <end position="535"/>
    </location>
</feature>
<feature type="repeat" description="ANK" evidence="3">
    <location>
        <begin position="702"/>
        <end position="723"/>
    </location>
</feature>
<organism evidence="5 6">
    <name type="scientific">Durusdinium trenchii</name>
    <dbReference type="NCBI Taxonomy" id="1381693"/>
    <lineage>
        <taxon>Eukaryota</taxon>
        <taxon>Sar</taxon>
        <taxon>Alveolata</taxon>
        <taxon>Dinophyceae</taxon>
        <taxon>Suessiales</taxon>
        <taxon>Symbiodiniaceae</taxon>
        <taxon>Durusdinium</taxon>
    </lineage>
</organism>
<dbReference type="SMART" id="SM00248">
    <property type="entry name" value="ANK"/>
    <property type="match status" value="17"/>
</dbReference>
<keyword evidence="1" id="KW-0677">Repeat</keyword>
<dbReference type="PRINTS" id="PR01415">
    <property type="entry name" value="ANKYRIN"/>
</dbReference>
<feature type="repeat" description="ANK" evidence="3">
    <location>
        <begin position="536"/>
        <end position="568"/>
    </location>
</feature>
<feature type="repeat" description="ANK" evidence="3">
    <location>
        <begin position="437"/>
        <end position="469"/>
    </location>
</feature>
<feature type="repeat" description="ANK" evidence="3">
    <location>
        <begin position="773"/>
        <end position="805"/>
    </location>
</feature>
<feature type="compositionally biased region" description="Basic and acidic residues" evidence="4">
    <location>
        <begin position="255"/>
        <end position="271"/>
    </location>
</feature>
<dbReference type="PANTHER" id="PTHR24198">
    <property type="entry name" value="ANKYRIN REPEAT AND PROTEIN KINASE DOMAIN-CONTAINING PROTEIN"/>
    <property type="match status" value="1"/>
</dbReference>
<dbReference type="Pfam" id="PF00023">
    <property type="entry name" value="Ank"/>
    <property type="match status" value="5"/>
</dbReference>
<evidence type="ECO:0000256" key="2">
    <source>
        <dbReference type="ARBA" id="ARBA00023043"/>
    </source>
</evidence>
<gene>
    <name evidence="5" type="ORF">CCMP2556_LOCUS32679</name>
</gene>
<dbReference type="InterPro" id="IPR002110">
    <property type="entry name" value="Ankyrin_rpt"/>
</dbReference>
<keyword evidence="6" id="KW-1185">Reference proteome</keyword>
<dbReference type="Proteomes" id="UP001642484">
    <property type="component" value="Unassembled WGS sequence"/>
</dbReference>
<evidence type="ECO:0000313" key="6">
    <source>
        <dbReference type="Proteomes" id="UP001642484"/>
    </source>
</evidence>
<dbReference type="Pfam" id="PF12796">
    <property type="entry name" value="Ank_2"/>
    <property type="match status" value="3"/>
</dbReference>
<accession>A0ABP0NUU1</accession>
<dbReference type="Gene3D" id="1.25.40.20">
    <property type="entry name" value="Ankyrin repeat-containing domain"/>
    <property type="match status" value="7"/>
</dbReference>
<feature type="repeat" description="ANK" evidence="3">
    <location>
        <begin position="669"/>
        <end position="701"/>
    </location>
</feature>
<evidence type="ECO:0000256" key="1">
    <source>
        <dbReference type="ARBA" id="ARBA00022737"/>
    </source>
</evidence>
<feature type="repeat" description="ANK" evidence="3">
    <location>
        <begin position="740"/>
        <end position="772"/>
    </location>
</feature>
<dbReference type="SUPFAM" id="SSF48403">
    <property type="entry name" value="Ankyrin repeat"/>
    <property type="match status" value="4"/>
</dbReference>
<evidence type="ECO:0000256" key="4">
    <source>
        <dbReference type="SAM" id="MobiDB-lite"/>
    </source>
</evidence>
<feature type="region of interest" description="Disordered" evidence="4">
    <location>
        <begin position="250"/>
        <end position="271"/>
    </location>
</feature>
<dbReference type="InterPro" id="IPR036770">
    <property type="entry name" value="Ankyrin_rpt-contain_sf"/>
</dbReference>
<feature type="repeat" description="ANK" evidence="3">
    <location>
        <begin position="603"/>
        <end position="635"/>
    </location>
</feature>
<feature type="repeat" description="ANK" evidence="3">
    <location>
        <begin position="879"/>
        <end position="901"/>
    </location>
</feature>
<comment type="caution">
    <text evidence="5">The sequence shown here is derived from an EMBL/GenBank/DDBJ whole genome shotgun (WGS) entry which is preliminary data.</text>
</comment>
<protein>
    <submittedName>
        <fullName evidence="5">Uncharacterized protein</fullName>
    </submittedName>
</protein>
<evidence type="ECO:0000313" key="5">
    <source>
        <dbReference type="EMBL" id="CAK9066527.1"/>
    </source>
</evidence>
<keyword evidence="2 3" id="KW-0040">ANK repeat</keyword>
<dbReference type="PANTHER" id="PTHR24198:SF165">
    <property type="entry name" value="ANKYRIN REPEAT-CONTAINING PROTEIN-RELATED"/>
    <property type="match status" value="1"/>
</dbReference>
<dbReference type="PROSITE" id="PS50088">
    <property type="entry name" value="ANK_REPEAT"/>
    <property type="match status" value="10"/>
</dbReference>
<dbReference type="EMBL" id="CAXAMN010022117">
    <property type="protein sequence ID" value="CAK9066527.1"/>
    <property type="molecule type" value="Genomic_DNA"/>
</dbReference>
<reference evidence="5 6" key="1">
    <citation type="submission" date="2024-02" db="EMBL/GenBank/DDBJ databases">
        <authorList>
            <person name="Chen Y."/>
            <person name="Shah S."/>
            <person name="Dougan E. K."/>
            <person name="Thang M."/>
            <person name="Chan C."/>
        </authorList>
    </citation>
    <scope>NUCLEOTIDE SEQUENCE [LARGE SCALE GENOMIC DNA]</scope>
</reference>
<evidence type="ECO:0000256" key="3">
    <source>
        <dbReference type="PROSITE-ProRule" id="PRU00023"/>
    </source>
</evidence>
<feature type="repeat" description="ANK" evidence="3">
    <location>
        <begin position="636"/>
        <end position="668"/>
    </location>
</feature>